<keyword evidence="1" id="KW-0812">Transmembrane</keyword>
<keyword evidence="3" id="KW-1185">Reference proteome</keyword>
<evidence type="ECO:0000313" key="2">
    <source>
        <dbReference type="EMBL" id="VXD13221.1"/>
    </source>
</evidence>
<keyword evidence="1" id="KW-1133">Transmembrane helix</keyword>
<protein>
    <submittedName>
        <fullName evidence="2">Uncharacterized protein</fullName>
    </submittedName>
</protein>
<accession>A0A7Z9BNI1</accession>
<keyword evidence="1" id="KW-0472">Membrane</keyword>
<proteinExistence type="predicted"/>
<gene>
    <name evidence="2" type="ORF">PL9631_1060353</name>
</gene>
<feature type="transmembrane region" description="Helical" evidence="1">
    <location>
        <begin position="81"/>
        <end position="107"/>
    </location>
</feature>
<comment type="caution">
    <text evidence="2">The sequence shown here is derived from an EMBL/GenBank/DDBJ whole genome shotgun (WGS) entry which is preliminary data.</text>
</comment>
<name>A0A7Z9BNI1_9CYAN</name>
<evidence type="ECO:0000256" key="1">
    <source>
        <dbReference type="SAM" id="Phobius"/>
    </source>
</evidence>
<evidence type="ECO:0000313" key="3">
    <source>
        <dbReference type="Proteomes" id="UP000182190"/>
    </source>
</evidence>
<feature type="transmembrane region" description="Helical" evidence="1">
    <location>
        <begin position="34"/>
        <end position="60"/>
    </location>
</feature>
<organism evidence="2 3">
    <name type="scientific">Planktothrix paucivesiculata PCC 9631</name>
    <dbReference type="NCBI Taxonomy" id="671071"/>
    <lineage>
        <taxon>Bacteria</taxon>
        <taxon>Bacillati</taxon>
        <taxon>Cyanobacteriota</taxon>
        <taxon>Cyanophyceae</taxon>
        <taxon>Oscillatoriophycideae</taxon>
        <taxon>Oscillatoriales</taxon>
        <taxon>Microcoleaceae</taxon>
        <taxon>Planktothrix</taxon>
    </lineage>
</organism>
<dbReference type="Proteomes" id="UP000182190">
    <property type="component" value="Unassembled WGS sequence"/>
</dbReference>
<sequence length="108" mass="11735">MIQFLLPLVVLVSPTLFILWGAFARVGLSSRLLLIPVGGIVGFLLMAIAGASFYGFIIWLDDRKTGPPEAGAIGAATGRAIMTFIWMVLLGWMGSGFGAWWVTIYWVD</sequence>
<reference evidence="2" key="1">
    <citation type="submission" date="2019-10" db="EMBL/GenBank/DDBJ databases">
        <authorList>
            <consortium name="Genoscope - CEA"/>
            <person name="William W."/>
        </authorList>
    </citation>
    <scope>NUCLEOTIDE SEQUENCE [LARGE SCALE GENOMIC DNA]</scope>
    <source>
        <strain evidence="2">BBR_PRJEB10994</strain>
    </source>
</reference>
<dbReference type="EMBL" id="CZCS02000009">
    <property type="protein sequence ID" value="VXD13221.1"/>
    <property type="molecule type" value="Genomic_DNA"/>
</dbReference>
<dbReference type="AlphaFoldDB" id="A0A7Z9BNI1"/>